<feature type="coiled-coil region" evidence="2">
    <location>
        <begin position="1898"/>
        <end position="1949"/>
    </location>
</feature>
<dbReference type="Pfam" id="PF05970">
    <property type="entry name" value="PIF1"/>
    <property type="match status" value="1"/>
</dbReference>
<dbReference type="Pfam" id="PF20209">
    <property type="entry name" value="DUF6570"/>
    <property type="match status" value="1"/>
</dbReference>
<dbReference type="GO" id="GO:0006310">
    <property type="term" value="P:DNA recombination"/>
    <property type="evidence" value="ECO:0007669"/>
    <property type="project" value="UniProtKB-KW"/>
</dbReference>
<reference evidence="5" key="1">
    <citation type="submission" date="2021-03" db="EMBL/GenBank/DDBJ databases">
        <authorList>
            <person name="Bekaert M."/>
        </authorList>
    </citation>
    <scope>NUCLEOTIDE SEQUENCE</scope>
</reference>
<dbReference type="InterPro" id="IPR049163">
    <property type="entry name" value="Pif1-like_2B_dom"/>
</dbReference>
<keyword evidence="1" id="KW-0378">Hydrolase</keyword>
<dbReference type="GO" id="GO:0005524">
    <property type="term" value="F:ATP binding"/>
    <property type="evidence" value="ECO:0007669"/>
    <property type="project" value="UniProtKB-KW"/>
</dbReference>
<dbReference type="InterPro" id="IPR046700">
    <property type="entry name" value="DUF6570"/>
</dbReference>
<feature type="compositionally biased region" description="Polar residues" evidence="3">
    <location>
        <begin position="472"/>
        <end position="481"/>
    </location>
</feature>
<dbReference type="SMART" id="SM00382">
    <property type="entry name" value="AAA"/>
    <property type="match status" value="1"/>
</dbReference>
<evidence type="ECO:0000256" key="1">
    <source>
        <dbReference type="RuleBase" id="RU363044"/>
    </source>
</evidence>
<keyword evidence="1" id="KW-0233">DNA recombination</keyword>
<dbReference type="InterPro" id="IPR051055">
    <property type="entry name" value="PIF1_helicase"/>
</dbReference>
<keyword evidence="1" id="KW-0067">ATP-binding</keyword>
<keyword evidence="1" id="KW-0547">Nucleotide-binding</keyword>
<evidence type="ECO:0000313" key="6">
    <source>
        <dbReference type="Proteomes" id="UP000683360"/>
    </source>
</evidence>
<feature type="region of interest" description="Disordered" evidence="3">
    <location>
        <begin position="698"/>
        <end position="722"/>
    </location>
</feature>
<feature type="region of interest" description="Disordered" evidence="3">
    <location>
        <begin position="472"/>
        <end position="507"/>
    </location>
</feature>
<dbReference type="Pfam" id="PF21530">
    <property type="entry name" value="Pif1_2B_dom"/>
    <property type="match status" value="1"/>
</dbReference>
<dbReference type="GO" id="GO:0000723">
    <property type="term" value="P:telomere maintenance"/>
    <property type="evidence" value="ECO:0007669"/>
    <property type="project" value="InterPro"/>
</dbReference>
<gene>
    <name evidence="5" type="ORF">MEDL_56615</name>
</gene>
<comment type="cofactor">
    <cofactor evidence="1">
        <name>Mg(2+)</name>
        <dbReference type="ChEBI" id="CHEBI:18420"/>
    </cofactor>
</comment>
<dbReference type="SUPFAM" id="SSF56219">
    <property type="entry name" value="DNase I-like"/>
    <property type="match status" value="1"/>
</dbReference>
<dbReference type="Gene3D" id="3.40.50.300">
    <property type="entry name" value="P-loop containing nucleotide triphosphate hydrolases"/>
    <property type="match status" value="1"/>
</dbReference>
<dbReference type="GO" id="GO:0043139">
    <property type="term" value="F:5'-3' DNA helicase activity"/>
    <property type="evidence" value="ECO:0007669"/>
    <property type="project" value="UniProtKB-EC"/>
</dbReference>
<dbReference type="GO" id="GO:0006281">
    <property type="term" value="P:DNA repair"/>
    <property type="evidence" value="ECO:0007669"/>
    <property type="project" value="UniProtKB-KW"/>
</dbReference>
<dbReference type="InterPro" id="IPR027417">
    <property type="entry name" value="P-loop_NTPase"/>
</dbReference>
<dbReference type="CDD" id="cd18809">
    <property type="entry name" value="SF1_C_RecD"/>
    <property type="match status" value="1"/>
</dbReference>
<feature type="compositionally biased region" description="Polar residues" evidence="3">
    <location>
        <begin position="310"/>
        <end position="325"/>
    </location>
</feature>
<dbReference type="Gene3D" id="3.60.10.10">
    <property type="entry name" value="Endonuclease/exonuclease/phosphatase"/>
    <property type="match status" value="1"/>
</dbReference>
<dbReference type="PANTHER" id="PTHR47642:SF3">
    <property type="entry name" value="ATP-DEPENDENT DNA HELICASE"/>
    <property type="match status" value="1"/>
</dbReference>
<comment type="catalytic activity">
    <reaction evidence="1">
        <text>ATP + H2O = ADP + phosphate + H(+)</text>
        <dbReference type="Rhea" id="RHEA:13065"/>
        <dbReference type="ChEBI" id="CHEBI:15377"/>
        <dbReference type="ChEBI" id="CHEBI:15378"/>
        <dbReference type="ChEBI" id="CHEBI:30616"/>
        <dbReference type="ChEBI" id="CHEBI:43474"/>
        <dbReference type="ChEBI" id="CHEBI:456216"/>
        <dbReference type="EC" id="5.6.2.3"/>
    </reaction>
</comment>
<accession>A0A8S3UFR1</accession>
<evidence type="ECO:0000259" key="4">
    <source>
        <dbReference type="SMART" id="SM00382"/>
    </source>
</evidence>
<keyword evidence="1" id="KW-0227">DNA damage</keyword>
<feature type="domain" description="AAA+ ATPase" evidence="4">
    <location>
        <begin position="2014"/>
        <end position="2167"/>
    </location>
</feature>
<feature type="compositionally biased region" description="Low complexity" evidence="3">
    <location>
        <begin position="700"/>
        <end position="713"/>
    </location>
</feature>
<dbReference type="InterPro" id="IPR025476">
    <property type="entry name" value="Helitron_helicase-like"/>
</dbReference>
<keyword evidence="2" id="KW-0175">Coiled coil</keyword>
<comment type="similarity">
    <text evidence="1">Belongs to the helicase family.</text>
</comment>
<protein>
    <recommendedName>
        <fullName evidence="1">ATP-dependent DNA helicase</fullName>
        <ecNumber evidence="1">5.6.2.3</ecNumber>
    </recommendedName>
</protein>
<name>A0A8S3UFR1_MYTED</name>
<dbReference type="Proteomes" id="UP000683360">
    <property type="component" value="Unassembled WGS sequence"/>
</dbReference>
<sequence length="2681" mass="305571">MPKRDDIYHLTPNISQRRFGCDFSLFALAPSSKSNHTNKAPRVALETVIGRTYYNTELSWTDAKDFCFNQSSILEVHTDTMIRSENETTQIWTGSYTTWSDWAVIWENITGVQRSLDDIHEDQLKCMSAQCQEGEIILRSETCNSYYEGICESGFNNGSNTTQQSAATLCDNADSFLQWYNNKSFCDTGKTNQLWTSATRVIHTYDLTTNDQASSINPMMCQYMDIRNSSTALGNCTDRRTFICRFEKIVLPSETVESNNIIGNNHGSSNKRKKEDVKEHAAVVNKRSYSVQITELQSPLEDIIEDSETSNEQSSDGRNSGNGSVLEVQTSFKNDKLNKRLTTFKRGSHQSKPELGNITTGKADETSDYDDSINNICHTKTQTEQSVLNSNTKNIESHHIEHIPCINSRSEHEDNYHPTKDFKEQYQPNKPTITINQDSKTETENRICPELALQVDFDDIKDSEEFSNPASLITNKLSGDNNDIEDSQDVSNSSRRQIDYTDELTGDYDDIEDLEDESHATRRQNEFTYELTGDYDDIKDSKDVTDSSRGPLVFTNDFTGGDYDDIDTSEEMSAPFQCTHVFTSERIPDYDEIDERKDAITPNEEKHIFTKKLSLKSIYDGIDETTQEMIPANNVSKFTFTEENDSKSSISQFDDYDEIADSSDTMYTTTDPYIGMSHGSSATKEQYMDMSQGIRATQLSNSDGSSTTNTNSNHPPLGKRTNEPIYAISSKKSMKIKSKDASLVPETLLKSENIATTNIYSNSSSPSITNEPIYAISTKKSMKIKSKEDNLVPETISNIENMTTTNSESHNPSSSISNEPIYAISTKSSMKIKSKEPDLVTEPVYAISSKKSSEIRSLIKKKRYRCIISHILWQMGILVTITNSYSKTVETVGLFGHARLAILNNQYKQAVKKSRAERYASNIDFQQKVKSLNLLRYRQNVLFREKCKKTQRELYRRELQYREKKISLVQGRRSKTVANIATWFREQVRDGPIYICSVCIKLKFRKQVVQLDKDKYIKKGKQTDCPIKCETINHKLWICYTCHRHLLQSKIPADASVNGLQLSPVPDELKSLTVLEKQLISQRIPFMKLVQLPKGNQRGIIGPCVSIPTDTQKTVNILPRSDDETHLVRCKLKRKQSYVGYSQYGFISTKKICKALQYLKESNPYYKETSLNQTWHDGFPPDFEDLTMVEDHQINSEILDKQDILTQQSDEDPQEEDNNVTDRGFPCDTCLQPVDLGQEMLDQHFDDIFCVAPGEGSTPVSMMQEEGNEAMSFPAQFPIGSFGSYDSQRQVHLTRSRYFHARLLNGDKRFSSDSSYIFYAQYLSELEQVMSKVSIALRKSTGKDTTGNAITASMLTDGNQLKNLLSTDQGYKFMTPIRGTPPYWQSALKDLLATVRQLGIPTWFATFSAADMRWTEVLQLLLEQQKSTQSLEDLDWTAKSEVLRNNPVMNAVMFDHRFHTFLKEIVIKRKLIGNVKDHFHRIEFQQRGSPHAHCLFWIEDAPKLDTDDDQTVCDFVDRYVSCQVPDKTVDPELHGIEAVADLIFLVPLPKKTFISRRQSLTDPSIKKSPQQLKDYAQSVLHNLWTVLNNEHLENITTEKLFAAAGITQKEFEEASNILTKRSSVTLKRTPSDSWINQYNPDLLRCWNANMDLQFITDVYACVVYIISYISKAEREMGLVLQNASKEAAEGNCDAQQAMKKIGGAYFRQREVSSQEAVYRVCGLHLKECSRKVQFVPVGDNPVRMSLPLSVIKKKANQLEDNDIWMPSLYDRYKARPFHVMFETICYASFCSEYYVLSASQIPKNPEKSQVYKLQNDLGSVKKRSRTDAAVIKYPRFSLEKSPELYFQSNLQLFLPHRTESQLKPIRFQTYKEMYMTGAVVIPPDTEPANVKSIVDANRNKFEQNAEALDEAEEMLQADGAQEDAWAQIAPEAEAERLEGERNKERLNEEDIFEIPELDATTRKSNQGQAIEIRQTLFPASQMKTFMQQLNKEQKDVFYRIRQWCIDKVNGKNPEPFRVFINGGAGTGKSHLIKCLHYEITKILSTHSTNPDDIVVLLTAPTATAAFNIGGTTLHQAFSLPPSLPFPYIYLRDETINKLRSKLQNLSILIIDEISMVGQRSLLYISERLRQIKQSGNAPFGNICVIAVGDFYQLPPVKQKCLYDLRPENSFPLWSSNFSLVELKQVMRQKDDSVFAHLLNRLRVKRKDQHISLRDQAFLKSCEHHTINPEKLHIFGTNKEVDSHNNQIIESVCKITQTICAQDYNKHPQTGRLTHRDEPYETSHDYLPAHLIVGTKARVMLIRNVDVACGLVNGAMGTITEVLSPKPGSSMPAGIMVLFDNERICQDKTSLRSLHHAIMITKFEENLPKRAVRFQFPLRLAWACTIHKVQGLTTDAAVVSLKNIFAPGMSYVALSRVTSMAGLTIKDFDEKNIYCNEQICKSLKQMPQYLTVKDRTIHQNNMVIILHNIQGLIPHINDIRSNSDISSANFICLTETWLEKETVPCLKGFNLLRKDRFSSYPSEKNVFKQLKRKTHGGVGIYISNDQQYCPIKLESVNMECIVIYIKDINSNLIVIYRTEAYPSSVFLEELYELLISLPQENVNTSTIVLGDFNQDILKKNSSIEQFMTKQGFAQVVSHPTTDGETLIDHVYLHGNLQMSVEIIQTYYSYHNMVSLNIKLPTK</sequence>
<dbReference type="InterPro" id="IPR036691">
    <property type="entry name" value="Endo/exonu/phosph_ase_sf"/>
</dbReference>
<keyword evidence="6" id="KW-1185">Reference proteome</keyword>
<keyword evidence="1" id="KW-0234">DNA repair</keyword>
<dbReference type="GO" id="GO:0016787">
    <property type="term" value="F:hydrolase activity"/>
    <property type="evidence" value="ECO:0007669"/>
    <property type="project" value="UniProtKB-KW"/>
</dbReference>
<dbReference type="PANTHER" id="PTHR47642">
    <property type="entry name" value="ATP-DEPENDENT DNA HELICASE"/>
    <property type="match status" value="1"/>
</dbReference>
<dbReference type="OrthoDB" id="10040528at2759"/>
<dbReference type="InterPro" id="IPR010285">
    <property type="entry name" value="DNA_helicase_pif1-like_DEAD"/>
</dbReference>
<dbReference type="EC" id="5.6.2.3" evidence="1"/>
<dbReference type="EMBL" id="CAJPWZ010002740">
    <property type="protein sequence ID" value="CAG2244532.1"/>
    <property type="molecule type" value="Genomic_DNA"/>
</dbReference>
<comment type="caution">
    <text evidence="5">The sequence shown here is derived from an EMBL/GenBank/DDBJ whole genome shotgun (WGS) entry which is preliminary data.</text>
</comment>
<dbReference type="SUPFAM" id="SSF52540">
    <property type="entry name" value="P-loop containing nucleoside triphosphate hydrolases"/>
    <property type="match status" value="2"/>
</dbReference>
<evidence type="ECO:0000256" key="3">
    <source>
        <dbReference type="SAM" id="MobiDB-lite"/>
    </source>
</evidence>
<proteinExistence type="inferred from homology"/>
<dbReference type="InterPro" id="IPR003593">
    <property type="entry name" value="AAA+_ATPase"/>
</dbReference>
<evidence type="ECO:0000256" key="2">
    <source>
        <dbReference type="SAM" id="Coils"/>
    </source>
</evidence>
<dbReference type="Pfam" id="PF14214">
    <property type="entry name" value="Helitron_like_N"/>
    <property type="match status" value="1"/>
</dbReference>
<organism evidence="5 6">
    <name type="scientific">Mytilus edulis</name>
    <name type="common">Blue mussel</name>
    <dbReference type="NCBI Taxonomy" id="6550"/>
    <lineage>
        <taxon>Eukaryota</taxon>
        <taxon>Metazoa</taxon>
        <taxon>Spiralia</taxon>
        <taxon>Lophotrochozoa</taxon>
        <taxon>Mollusca</taxon>
        <taxon>Bivalvia</taxon>
        <taxon>Autobranchia</taxon>
        <taxon>Pteriomorphia</taxon>
        <taxon>Mytilida</taxon>
        <taxon>Mytiloidea</taxon>
        <taxon>Mytilidae</taxon>
        <taxon>Mytilinae</taxon>
        <taxon>Mytilus</taxon>
    </lineage>
</organism>
<feature type="region of interest" description="Disordered" evidence="3">
    <location>
        <begin position="300"/>
        <end position="325"/>
    </location>
</feature>
<evidence type="ECO:0000313" key="5">
    <source>
        <dbReference type="EMBL" id="CAG2244532.1"/>
    </source>
</evidence>
<keyword evidence="1" id="KW-0347">Helicase</keyword>